<gene>
    <name evidence="5" type="ORF">EXIGLDRAFT_659275</name>
</gene>
<evidence type="ECO:0000313" key="6">
    <source>
        <dbReference type="Proteomes" id="UP000077266"/>
    </source>
</evidence>
<dbReference type="GO" id="GO:0043023">
    <property type="term" value="F:ribosomal large subunit binding"/>
    <property type="evidence" value="ECO:0007669"/>
    <property type="project" value="TreeGrafter"/>
</dbReference>
<keyword evidence="2" id="KW-0648">Protein biosynthesis</keyword>
<dbReference type="InParanoid" id="A0A165BJH6"/>
<dbReference type="EMBL" id="KV426454">
    <property type="protein sequence ID" value="KZV80765.1"/>
    <property type="molecule type" value="Genomic_DNA"/>
</dbReference>
<dbReference type="GO" id="GO:0005739">
    <property type="term" value="C:mitochondrion"/>
    <property type="evidence" value="ECO:0007669"/>
    <property type="project" value="TreeGrafter"/>
</dbReference>
<dbReference type="SUPFAM" id="SSF55194">
    <property type="entry name" value="Ribosome recycling factor, RRF"/>
    <property type="match status" value="1"/>
</dbReference>
<dbReference type="InterPro" id="IPR036191">
    <property type="entry name" value="RRF_sf"/>
</dbReference>
<dbReference type="GO" id="GO:0006412">
    <property type="term" value="P:translation"/>
    <property type="evidence" value="ECO:0007669"/>
    <property type="project" value="UniProtKB-KW"/>
</dbReference>
<evidence type="ECO:0000256" key="2">
    <source>
        <dbReference type="ARBA" id="ARBA00022917"/>
    </source>
</evidence>
<dbReference type="STRING" id="1314781.A0A165BJH6"/>
<dbReference type="InterPro" id="IPR023584">
    <property type="entry name" value="Ribosome_recyc_fac_dom"/>
</dbReference>
<protein>
    <submittedName>
        <fullName evidence="5">Ribosome recycling factor</fullName>
    </submittedName>
</protein>
<keyword evidence="6" id="KW-1185">Reference proteome</keyword>
<comment type="function">
    <text evidence="3">Necessary for protein synthesis in mitochondria. Functions as a ribosome recycling factor in mitochondria.</text>
</comment>
<evidence type="ECO:0000259" key="4">
    <source>
        <dbReference type="Pfam" id="PF01765"/>
    </source>
</evidence>
<evidence type="ECO:0000256" key="1">
    <source>
        <dbReference type="ARBA" id="ARBA00005912"/>
    </source>
</evidence>
<dbReference type="PANTHER" id="PTHR20982:SF3">
    <property type="entry name" value="MITOCHONDRIAL RIBOSOME RECYCLING FACTOR PSEUDO 1"/>
    <property type="match status" value="1"/>
</dbReference>
<reference evidence="5 6" key="1">
    <citation type="journal article" date="2016" name="Mol. Biol. Evol.">
        <title>Comparative Genomics of Early-Diverging Mushroom-Forming Fungi Provides Insights into the Origins of Lignocellulose Decay Capabilities.</title>
        <authorList>
            <person name="Nagy L.G."/>
            <person name="Riley R."/>
            <person name="Tritt A."/>
            <person name="Adam C."/>
            <person name="Daum C."/>
            <person name="Floudas D."/>
            <person name="Sun H."/>
            <person name="Yadav J.S."/>
            <person name="Pangilinan J."/>
            <person name="Larsson K.H."/>
            <person name="Matsuura K."/>
            <person name="Barry K."/>
            <person name="Labutti K."/>
            <person name="Kuo R."/>
            <person name="Ohm R.A."/>
            <person name="Bhattacharya S.S."/>
            <person name="Shirouzu T."/>
            <person name="Yoshinaga Y."/>
            <person name="Martin F.M."/>
            <person name="Grigoriev I.V."/>
            <person name="Hibbett D.S."/>
        </authorList>
    </citation>
    <scope>NUCLEOTIDE SEQUENCE [LARGE SCALE GENOMIC DNA]</scope>
    <source>
        <strain evidence="5 6">HHB12029</strain>
    </source>
</reference>
<dbReference type="AlphaFoldDB" id="A0A165BJH6"/>
<dbReference type="Gene3D" id="3.30.1360.40">
    <property type="match status" value="1"/>
</dbReference>
<dbReference type="Gene3D" id="1.10.132.20">
    <property type="entry name" value="Ribosome-recycling factor"/>
    <property type="match status" value="1"/>
</dbReference>
<dbReference type="Pfam" id="PF01765">
    <property type="entry name" value="RRF"/>
    <property type="match status" value="1"/>
</dbReference>
<name>A0A165BJH6_EXIGL</name>
<evidence type="ECO:0000256" key="3">
    <source>
        <dbReference type="ARBA" id="ARBA00024909"/>
    </source>
</evidence>
<accession>A0A165BJH6</accession>
<dbReference type="PANTHER" id="PTHR20982">
    <property type="entry name" value="RIBOSOME RECYCLING FACTOR"/>
    <property type="match status" value="1"/>
</dbReference>
<evidence type="ECO:0000313" key="5">
    <source>
        <dbReference type="EMBL" id="KZV80765.1"/>
    </source>
</evidence>
<dbReference type="Proteomes" id="UP000077266">
    <property type="component" value="Unassembled WGS sequence"/>
</dbReference>
<proteinExistence type="inferred from homology"/>
<organism evidence="5 6">
    <name type="scientific">Exidia glandulosa HHB12029</name>
    <dbReference type="NCBI Taxonomy" id="1314781"/>
    <lineage>
        <taxon>Eukaryota</taxon>
        <taxon>Fungi</taxon>
        <taxon>Dikarya</taxon>
        <taxon>Basidiomycota</taxon>
        <taxon>Agaricomycotina</taxon>
        <taxon>Agaricomycetes</taxon>
        <taxon>Auriculariales</taxon>
        <taxon>Exidiaceae</taxon>
        <taxon>Exidia</taxon>
    </lineage>
</organism>
<feature type="domain" description="Ribosome recycling factor" evidence="4">
    <location>
        <begin position="102"/>
        <end position="249"/>
    </location>
</feature>
<comment type="similarity">
    <text evidence="1">Belongs to the RRF family.</text>
</comment>
<sequence length="250" mass="27295">MNTLAVARATLPRRAGLLAVTRPGLALAVVQLRLARFKSKISHDGADDTVRGAAKNANLVPRSQMKIGTEEGDAAYNDTEKKMQGVIEHHRRELAALELRGSGRVTPAILDPVRVQLPDGGQSPLKDISTIGVRDGTTLLISLYEEAYTKHAEKAIYAAKIPHVVPQKVDSVTLKVPMPKPTVEARKTLATQAGKMTEDIRVQIRRARDAGEKKALLPKNSKGQQEFQKLMTTYIGQADKNLEKLQKALA</sequence>
<dbReference type="InterPro" id="IPR002661">
    <property type="entry name" value="Ribosome_recyc_fac"/>
</dbReference>
<dbReference type="OrthoDB" id="407355at2759"/>